<dbReference type="PANTHER" id="PTHR43270">
    <property type="entry name" value="BETA-ALA-HIS DIPEPTIDASE"/>
    <property type="match status" value="1"/>
</dbReference>
<organism evidence="5 6">
    <name type="scientific">Conexibacter stalactiti</name>
    <dbReference type="NCBI Taxonomy" id="1940611"/>
    <lineage>
        <taxon>Bacteria</taxon>
        <taxon>Bacillati</taxon>
        <taxon>Actinomycetota</taxon>
        <taxon>Thermoleophilia</taxon>
        <taxon>Solirubrobacterales</taxon>
        <taxon>Conexibacteraceae</taxon>
        <taxon>Conexibacter</taxon>
    </lineage>
</organism>
<keyword evidence="6" id="KW-1185">Reference proteome</keyword>
<keyword evidence="1" id="KW-0645">Protease</keyword>
<dbReference type="SUPFAM" id="SSF53187">
    <property type="entry name" value="Zn-dependent exopeptidases"/>
    <property type="match status" value="1"/>
</dbReference>
<proteinExistence type="predicted"/>
<evidence type="ECO:0000256" key="1">
    <source>
        <dbReference type="ARBA" id="ARBA00022670"/>
    </source>
</evidence>
<dbReference type="PANTHER" id="PTHR43270:SF8">
    <property type="entry name" value="DI- AND TRIPEPTIDASE DUG2-RELATED"/>
    <property type="match status" value="1"/>
</dbReference>
<dbReference type="Gene3D" id="3.40.630.10">
    <property type="entry name" value="Zn peptidases"/>
    <property type="match status" value="1"/>
</dbReference>
<evidence type="ECO:0000256" key="3">
    <source>
        <dbReference type="ARBA" id="ARBA00022801"/>
    </source>
</evidence>
<dbReference type="Pfam" id="PF01546">
    <property type="entry name" value="Peptidase_M20"/>
    <property type="match status" value="1"/>
</dbReference>
<feature type="domain" description="Peptidase M20 dimerisation" evidence="4">
    <location>
        <begin position="207"/>
        <end position="347"/>
    </location>
</feature>
<sequence length="452" mass="48243">MSEQTDAFVAREADRFVEEWRAICRIPSVSGELEAIEQAARWIEARLEPLFDNVRRIEIPGYGPLLASTLNGSGDGRLLLYTHYDVQPPGDPAAWTTPAFAAELRDGKMWARGACDDKADVVARLHALEAWVATLDGAPPPYTVIYISDPAEEIGSPGLAEALAGNAADLHADACLWESFLRDADGRPGIGFGCRGNLEVRLDLRLLKADQHTAFASIVRSAPLELMRAVSSMTDGAGTITIDGFLDGIMLPTPIQVETAAQIPLPRDAVARDDVDASPFWRGVSDEELRQRLIFAPSLSVGRFVVGADGVGSVPAEASVTLRFSLVPDQDPAHVLEAIETHLAAHGFGDVEVTAGRAILPAASPLDTPFARATIDAAADVFGEPVVYPVLIGAGPGRIVLDTLGAPVVSPAGTLRPDGNMHGPDEHGAVVDYLDHVRFTARLFERLAENGF</sequence>
<dbReference type="Proteomes" id="UP001284601">
    <property type="component" value="Unassembled WGS sequence"/>
</dbReference>
<dbReference type="InterPro" id="IPR051458">
    <property type="entry name" value="Cyt/Met_Dipeptidase"/>
</dbReference>
<name>A0ABU4HTZ6_9ACTN</name>
<keyword evidence="2" id="KW-0479">Metal-binding</keyword>
<accession>A0ABU4HTZ6</accession>
<dbReference type="Pfam" id="PF07687">
    <property type="entry name" value="M20_dimer"/>
    <property type="match status" value="1"/>
</dbReference>
<gene>
    <name evidence="5" type="ORF">R7226_20690</name>
</gene>
<evidence type="ECO:0000313" key="6">
    <source>
        <dbReference type="Proteomes" id="UP001284601"/>
    </source>
</evidence>
<evidence type="ECO:0000259" key="4">
    <source>
        <dbReference type="Pfam" id="PF07687"/>
    </source>
</evidence>
<protein>
    <submittedName>
        <fullName evidence="5">M20/M25/M40 family metallo-hydrolase</fullName>
    </submittedName>
</protein>
<evidence type="ECO:0000313" key="5">
    <source>
        <dbReference type="EMBL" id="MDW5596776.1"/>
    </source>
</evidence>
<dbReference type="InterPro" id="IPR002933">
    <property type="entry name" value="Peptidase_M20"/>
</dbReference>
<dbReference type="RefSeq" id="WP_318599213.1">
    <property type="nucleotide sequence ID" value="NZ_JAWSTH010000065.1"/>
</dbReference>
<dbReference type="EMBL" id="JAWSTH010000065">
    <property type="protein sequence ID" value="MDW5596776.1"/>
    <property type="molecule type" value="Genomic_DNA"/>
</dbReference>
<evidence type="ECO:0000256" key="2">
    <source>
        <dbReference type="ARBA" id="ARBA00022723"/>
    </source>
</evidence>
<dbReference type="Gene3D" id="3.30.70.360">
    <property type="match status" value="1"/>
</dbReference>
<keyword evidence="3" id="KW-0378">Hydrolase</keyword>
<dbReference type="InterPro" id="IPR011650">
    <property type="entry name" value="Peptidase_M20_dimer"/>
</dbReference>
<comment type="caution">
    <text evidence="5">The sequence shown here is derived from an EMBL/GenBank/DDBJ whole genome shotgun (WGS) entry which is preliminary data.</text>
</comment>
<reference evidence="6" key="1">
    <citation type="submission" date="2023-07" db="EMBL/GenBank/DDBJ databases">
        <title>Conexibacter stalactiti sp. nov., isolated from stalactites in a lava cave and emended description of the genus Conexibacter.</title>
        <authorList>
            <person name="Lee S.D."/>
        </authorList>
    </citation>
    <scope>NUCLEOTIDE SEQUENCE [LARGE SCALE GENOMIC DNA]</scope>
    <source>
        <strain evidence="6">KCTC 39840</strain>
    </source>
</reference>